<keyword evidence="7 11" id="KW-0067">ATP-binding</keyword>
<keyword evidence="4 11" id="KW-0547">Nucleotide-binding</keyword>
<dbReference type="Pfam" id="PF00493">
    <property type="entry name" value="MCM"/>
    <property type="match status" value="1"/>
</dbReference>
<evidence type="ECO:0000256" key="6">
    <source>
        <dbReference type="ARBA" id="ARBA00022806"/>
    </source>
</evidence>
<dbReference type="SUPFAM" id="SSF50249">
    <property type="entry name" value="Nucleic acid-binding proteins"/>
    <property type="match status" value="1"/>
</dbReference>
<evidence type="ECO:0000256" key="11">
    <source>
        <dbReference type="RuleBase" id="RU004070"/>
    </source>
</evidence>
<evidence type="ECO:0000256" key="1">
    <source>
        <dbReference type="ARBA" id="ARBA00004123"/>
    </source>
</evidence>
<dbReference type="InterPro" id="IPR041562">
    <property type="entry name" value="MCM_lid"/>
</dbReference>
<dbReference type="GO" id="GO:0005634">
    <property type="term" value="C:nucleus"/>
    <property type="evidence" value="ECO:0007669"/>
    <property type="project" value="UniProtKB-SubCell"/>
</dbReference>
<evidence type="ECO:0000256" key="9">
    <source>
        <dbReference type="ARBA" id="ARBA00023242"/>
    </source>
</evidence>
<dbReference type="PROSITE" id="PS00847">
    <property type="entry name" value="MCM_1"/>
    <property type="match status" value="1"/>
</dbReference>
<evidence type="ECO:0000256" key="12">
    <source>
        <dbReference type="RuleBase" id="RU368064"/>
    </source>
</evidence>
<dbReference type="GO" id="GO:1902969">
    <property type="term" value="P:mitotic DNA replication"/>
    <property type="evidence" value="ECO:0007669"/>
    <property type="project" value="TreeGrafter"/>
</dbReference>
<dbReference type="EMBL" id="UIVT01000002">
    <property type="protein sequence ID" value="SVP92025.1"/>
    <property type="molecule type" value="Genomic_DNA"/>
</dbReference>
<dbReference type="Pfam" id="PF17207">
    <property type="entry name" value="MCM_OB"/>
    <property type="match status" value="1"/>
</dbReference>
<evidence type="ECO:0000256" key="5">
    <source>
        <dbReference type="ARBA" id="ARBA00022801"/>
    </source>
</evidence>
<dbReference type="GO" id="GO:0006270">
    <property type="term" value="P:DNA replication initiation"/>
    <property type="evidence" value="ECO:0007669"/>
    <property type="project" value="UniProtKB-UniRule"/>
</dbReference>
<dbReference type="Pfam" id="PF18263">
    <property type="entry name" value="WHD_MCM6"/>
    <property type="match status" value="1"/>
</dbReference>
<comment type="subcellular location">
    <subcellularLocation>
        <location evidence="1 12">Nucleus</location>
    </subcellularLocation>
</comment>
<evidence type="ECO:0000256" key="4">
    <source>
        <dbReference type="ARBA" id="ARBA00022741"/>
    </source>
</evidence>
<dbReference type="InterPro" id="IPR018525">
    <property type="entry name" value="MCM_CS"/>
</dbReference>
<comment type="catalytic activity">
    <reaction evidence="12">
        <text>ATP + H2O = ADP + phosphate + H(+)</text>
        <dbReference type="Rhea" id="RHEA:13065"/>
        <dbReference type="ChEBI" id="CHEBI:15377"/>
        <dbReference type="ChEBI" id="CHEBI:15378"/>
        <dbReference type="ChEBI" id="CHEBI:30616"/>
        <dbReference type="ChEBI" id="CHEBI:43474"/>
        <dbReference type="ChEBI" id="CHEBI:456216"/>
        <dbReference type="EC" id="3.6.4.12"/>
    </reaction>
</comment>
<evidence type="ECO:0000256" key="13">
    <source>
        <dbReference type="SAM" id="MobiDB-lite"/>
    </source>
</evidence>
<dbReference type="PRINTS" id="PR01662">
    <property type="entry name" value="MCMPROTEIN6"/>
</dbReference>
<organism evidence="16">
    <name type="scientific">Theileria annulata</name>
    <dbReference type="NCBI Taxonomy" id="5874"/>
    <lineage>
        <taxon>Eukaryota</taxon>
        <taxon>Sar</taxon>
        <taxon>Alveolata</taxon>
        <taxon>Apicomplexa</taxon>
        <taxon>Aconoidasida</taxon>
        <taxon>Piroplasmida</taxon>
        <taxon>Theileriidae</taxon>
        <taxon>Theileria</taxon>
    </lineage>
</organism>
<dbReference type="SUPFAM" id="SSF52540">
    <property type="entry name" value="P-loop containing nucleoside triphosphate hydrolases"/>
    <property type="match status" value="1"/>
</dbReference>
<dbReference type="Gene3D" id="2.20.28.10">
    <property type="match status" value="1"/>
</dbReference>
<feature type="domain" description="MCM C-terminal AAA(+) ATPase" evidence="14">
    <location>
        <begin position="419"/>
        <end position="624"/>
    </location>
</feature>
<comment type="function">
    <text evidence="12">Acts as component of the MCM2-7 complex (MCM complex) which is the replicative helicase essential for 'once per cell cycle' DNA replication initiation and elongation in eukaryotic cells. The active ATPase sites in the MCM2-7 ring are formed through the interaction surfaces of two neighboring subunits such that a critical structure of a conserved arginine finger motif is provided in trans relative to the ATP-binding site of the Walker A box of the adjacent subunit. The six ATPase active sites, however, are likely to contribute differentially to the complex helicase activity.</text>
</comment>
<dbReference type="PANTHER" id="PTHR11630">
    <property type="entry name" value="DNA REPLICATION LICENSING FACTOR MCM FAMILY MEMBER"/>
    <property type="match status" value="1"/>
</dbReference>
<evidence type="ECO:0000256" key="7">
    <source>
        <dbReference type="ARBA" id="ARBA00022840"/>
    </source>
</evidence>
<dbReference type="Gene3D" id="3.40.50.300">
    <property type="entry name" value="P-loop containing nucleotide triphosphate hydrolases"/>
    <property type="match status" value="1"/>
</dbReference>
<evidence type="ECO:0000313" key="16">
    <source>
        <dbReference type="EMBL" id="SVP92266.1"/>
    </source>
</evidence>
<dbReference type="GO" id="GO:0042555">
    <property type="term" value="C:MCM complex"/>
    <property type="evidence" value="ECO:0007669"/>
    <property type="project" value="UniProtKB-UniRule"/>
</dbReference>
<evidence type="ECO:0000259" key="14">
    <source>
        <dbReference type="PROSITE" id="PS50051"/>
    </source>
</evidence>
<dbReference type="Gene3D" id="2.40.50.140">
    <property type="entry name" value="Nucleic acid-binding proteins"/>
    <property type="match status" value="1"/>
</dbReference>
<dbReference type="EC" id="3.6.4.12" evidence="12"/>
<dbReference type="EMBL" id="UIVS01000002">
    <property type="protein sequence ID" value="SVP92266.1"/>
    <property type="molecule type" value="Genomic_DNA"/>
</dbReference>
<dbReference type="VEuPathDB" id="PiroplasmaDB:TA16080"/>
<evidence type="ECO:0000256" key="8">
    <source>
        <dbReference type="ARBA" id="ARBA00023125"/>
    </source>
</evidence>
<dbReference type="InterPro" id="IPR012340">
    <property type="entry name" value="NA-bd_OB-fold"/>
</dbReference>
<keyword evidence="3 12" id="KW-0235">DNA replication</keyword>
<dbReference type="InterPro" id="IPR027417">
    <property type="entry name" value="P-loop_NTPase"/>
</dbReference>
<keyword evidence="8 11" id="KW-0238">DNA-binding</keyword>
<dbReference type="InterPro" id="IPR001208">
    <property type="entry name" value="MCM_dom"/>
</dbReference>
<dbReference type="InterPro" id="IPR041024">
    <property type="entry name" value="Mcm6_C"/>
</dbReference>
<protein>
    <recommendedName>
        <fullName evidence="12">DNA replication licensing factor MCM6</fullName>
        <ecNumber evidence="12">3.6.4.12</ecNumber>
    </recommendedName>
</protein>
<dbReference type="InterPro" id="IPR031327">
    <property type="entry name" value="MCM"/>
</dbReference>
<dbReference type="GO" id="GO:0003697">
    <property type="term" value="F:single-stranded DNA binding"/>
    <property type="evidence" value="ECO:0007669"/>
    <property type="project" value="TreeGrafter"/>
</dbReference>
<comment type="similarity">
    <text evidence="2 11">Belongs to the MCM family.</text>
</comment>
<dbReference type="PRINTS" id="PR01657">
    <property type="entry name" value="MCMFAMILY"/>
</dbReference>
<dbReference type="GO" id="GO:0000727">
    <property type="term" value="P:double-strand break repair via break-induced replication"/>
    <property type="evidence" value="ECO:0007669"/>
    <property type="project" value="TreeGrafter"/>
</dbReference>
<dbReference type="Pfam" id="PF17855">
    <property type="entry name" value="MCM_lid"/>
    <property type="match status" value="1"/>
</dbReference>
<dbReference type="GO" id="GO:1990518">
    <property type="term" value="F:single-stranded 3'-5' DNA helicase activity"/>
    <property type="evidence" value="ECO:0007669"/>
    <property type="project" value="TreeGrafter"/>
</dbReference>
<feature type="compositionally biased region" description="Polar residues" evidence="13">
    <location>
        <begin position="848"/>
        <end position="859"/>
    </location>
</feature>
<feature type="compositionally biased region" description="Low complexity" evidence="13">
    <location>
        <begin position="714"/>
        <end position="735"/>
    </location>
</feature>
<keyword evidence="10 12" id="KW-0131">Cell cycle</keyword>
<evidence type="ECO:0000256" key="10">
    <source>
        <dbReference type="ARBA" id="ARBA00023306"/>
    </source>
</evidence>
<reference evidence="16" key="1">
    <citation type="submission" date="2018-07" db="EMBL/GenBank/DDBJ databases">
        <authorList>
            <person name="Quirk P.G."/>
            <person name="Krulwich T.A."/>
        </authorList>
    </citation>
    <scope>NUCLEOTIDE SEQUENCE</scope>
    <source>
        <strain evidence="16">Anand</strain>
    </source>
</reference>
<dbReference type="PROSITE" id="PS50051">
    <property type="entry name" value="MCM_2"/>
    <property type="match status" value="1"/>
</dbReference>
<dbReference type="SMART" id="SM00350">
    <property type="entry name" value="MCM"/>
    <property type="match status" value="1"/>
</dbReference>
<evidence type="ECO:0000256" key="3">
    <source>
        <dbReference type="ARBA" id="ARBA00022705"/>
    </source>
</evidence>
<dbReference type="FunFam" id="2.20.28.10:FF:000003">
    <property type="entry name" value="DNA helicase"/>
    <property type="match status" value="1"/>
</dbReference>
<dbReference type="InterPro" id="IPR033762">
    <property type="entry name" value="MCM_OB"/>
</dbReference>
<dbReference type="PANTHER" id="PTHR11630:SF43">
    <property type="entry name" value="DNA REPLICATION LICENSING FACTOR MCM6"/>
    <property type="match status" value="1"/>
</dbReference>
<evidence type="ECO:0000313" key="15">
    <source>
        <dbReference type="EMBL" id="SVP92025.1"/>
    </source>
</evidence>
<dbReference type="GO" id="GO:0005524">
    <property type="term" value="F:ATP binding"/>
    <property type="evidence" value="ECO:0007669"/>
    <property type="project" value="UniProtKB-UniRule"/>
</dbReference>
<proteinExistence type="inferred from homology"/>
<accession>A0A3B0NAX9</accession>
<dbReference type="AlphaFoldDB" id="A0A3B0NAX9"/>
<dbReference type="Gene3D" id="1.20.58.870">
    <property type="match status" value="1"/>
</dbReference>
<name>A0A3B0NAX9_THEAN</name>
<dbReference type="InterPro" id="IPR008049">
    <property type="entry name" value="MCM6"/>
</dbReference>
<gene>
    <name evidence="15" type="ORF">TAT_000205400</name>
    <name evidence="16" type="ORF">TAV_000205600</name>
</gene>
<keyword evidence="9" id="KW-0539">Nucleus</keyword>
<feature type="region of interest" description="Disordered" evidence="13">
    <location>
        <begin position="713"/>
        <end position="739"/>
    </location>
</feature>
<keyword evidence="6 12" id="KW-0347">Helicase</keyword>
<sequence length="1021" mass="116289">MDSEYTQDGLSHGINTLQSLSQIQHTVSLNNMHFNDDEDAANIQDNNISRVFDYFLRSYVHTGTNEMDEDEMDDGDDDALNEMFLSSTDSTHELYYMKRIYKLVVKESSSSEVLPVHMDHIMGWRHVNIDAPVNLNVQLYRYLVKNFLRMQEPLEDVLQNLVNEISNAVNRVPRKFYLQFLHTPTIIYPLREVKCFMLGELICIRGQVTRVSDVRPELIRATFRCKTCGTVVTDIVQQFKYTTPTKCPTSSCLNNSDWELMMDRSYFCDWQKIRIQEVAQEAETGAMPCSIDVIMRNKLVDSVNAGDRVQISGSLIVVPDIPSMLNATQLGEVAKKVMRQGAKRFETFLLSQGITGIRGVGVKQLNHKLSFLATHVTVVNQFRNTFQVGEVDEKFLRAEDLLNISGFEWIREVSSSRDTIDRLSRIIAPNVWGNYEIKKGLLLLLVGGVHKSSRDAKLRGDINMCIVGDPSTAKSQFLKFVESFAPRAVYTSGKGSTAAGLTAAVFKDHDNNDYVLEAGALMYADEGICCIDEFDKMNERDRVAIHEAMEQQTISISKAGIQATLNARASVLAACNPRYGRYDTSKSFKDNVNIPSPLLSRFDLLYTILDENNNQVNRRISEYVCERYNKYTAESSPLITDPEYFNSLNLNPDLVNQNSSDTMLLDTMSMSHEDDGAMAYSAADMDAFSYYNLSKWDEYTSVKYINPGRRYTQTSMTSTMSKTNPGTTTTTSQSRDTLDNDTEHEMNLDELRLYIELCKRLKPLMQDSAKRKLSEYYVELRNGDVQLGKRSLRMTVRQLESLVRLSEAVAKLKFSDFVTSHHVQIAYDIFKSSLLKLTNKTTIQLTTGLKDTSRSSQPDTSRRSSEEAAEAEQESGKAYDNMTMSIGLDKYNAIISVLLDKVGEHELTGNLILNNELIEWYLENILVPKTEEEANEWNLKLQHIIYRLAFVDSKLIASQADEDPENIYRLRVHPNYFSHTHLFTQKNDHYVDELKTYDSQLDGEDLTGEYDTLNDETSRTS</sequence>
<dbReference type="GO" id="GO:0016787">
    <property type="term" value="F:hydrolase activity"/>
    <property type="evidence" value="ECO:0007669"/>
    <property type="project" value="UniProtKB-KW"/>
</dbReference>
<feature type="region of interest" description="Disordered" evidence="13">
    <location>
        <begin position="848"/>
        <end position="876"/>
    </location>
</feature>
<evidence type="ECO:0000256" key="2">
    <source>
        <dbReference type="ARBA" id="ARBA00008010"/>
    </source>
</evidence>
<comment type="subunit">
    <text evidence="12">Component of the MCM2-7 complex.</text>
</comment>
<keyword evidence="5 12" id="KW-0378">Hydrolase</keyword>